<comment type="caution">
    <text evidence="1">The sequence shown here is derived from an EMBL/GenBank/DDBJ whole genome shotgun (WGS) entry which is preliminary data.</text>
</comment>
<dbReference type="EMBL" id="SRYD01000028">
    <property type="protein sequence ID" value="TGY73889.1"/>
    <property type="molecule type" value="Genomic_DNA"/>
</dbReference>
<proteinExistence type="predicted"/>
<protein>
    <recommendedName>
        <fullName evidence="3">DUF1819 family protein</fullName>
    </recommendedName>
</protein>
<dbReference type="AlphaFoldDB" id="A0A4V3RU83"/>
<evidence type="ECO:0000313" key="2">
    <source>
        <dbReference type="Proteomes" id="UP000306630"/>
    </source>
</evidence>
<evidence type="ECO:0008006" key="3">
    <source>
        <dbReference type="Google" id="ProtNLM"/>
    </source>
</evidence>
<sequence>MSDKITIGLRQRIPMSLLEMALTAVLSGDYSREYFAELAATEYNGQNRIAKTVTAISQLTDQNPLIDLLRENKDEVLLALRNRADRTLILSSLIIAKFEFAYDIFTLLGKYFHVQDQVVTALITQKMSQKYGSNRSLPNAMNCALPMFIEAGILHRPKIGFFEIRKVAPGTAIARRAFDEAFFHWNPNLSRELPYPSHPFYKYLEEV</sequence>
<gene>
    <name evidence="1" type="ORF">E5333_08090</name>
</gene>
<accession>A0A4V3RU83</accession>
<name>A0A4V3RU83_9BACT</name>
<evidence type="ECO:0000313" key="1">
    <source>
        <dbReference type="EMBL" id="TGY73889.1"/>
    </source>
</evidence>
<reference evidence="1 2" key="1">
    <citation type="submission" date="2019-04" db="EMBL/GenBank/DDBJ databases">
        <title>Microbes associate with the intestines of laboratory mice.</title>
        <authorList>
            <person name="Navarre W."/>
            <person name="Wong E."/>
            <person name="Huang K."/>
            <person name="Tropini C."/>
            <person name="Ng K."/>
            <person name="Yu B."/>
        </authorList>
    </citation>
    <scope>NUCLEOTIDE SEQUENCE [LARGE SCALE GENOMIC DNA]</scope>
    <source>
        <strain evidence="1 2">NM06_A21</strain>
    </source>
</reference>
<dbReference type="Proteomes" id="UP000306630">
    <property type="component" value="Unassembled WGS sequence"/>
</dbReference>
<organism evidence="1 2">
    <name type="scientific">Muribaculum intestinale</name>
    <dbReference type="NCBI Taxonomy" id="1796646"/>
    <lineage>
        <taxon>Bacteria</taxon>
        <taxon>Pseudomonadati</taxon>
        <taxon>Bacteroidota</taxon>
        <taxon>Bacteroidia</taxon>
        <taxon>Bacteroidales</taxon>
        <taxon>Muribaculaceae</taxon>
        <taxon>Muribaculum</taxon>
    </lineage>
</organism>
<dbReference type="RefSeq" id="WP_135993296.1">
    <property type="nucleotide sequence ID" value="NZ_CAOWXJ010000067.1"/>
</dbReference>